<evidence type="ECO:0000313" key="11">
    <source>
        <dbReference type="Proteomes" id="UP000015350"/>
    </source>
</evidence>
<keyword evidence="7" id="KW-0535">Nitrogen fixation</keyword>
<evidence type="ECO:0000256" key="4">
    <source>
        <dbReference type="ARBA" id="ARBA00022630"/>
    </source>
</evidence>
<evidence type="ECO:0000313" key="10">
    <source>
        <dbReference type="EMBL" id="EPY02748.1"/>
    </source>
</evidence>
<dbReference type="InterPro" id="IPR050619">
    <property type="entry name" value="Flavodoxin"/>
</dbReference>
<name>S9SFB0_MAGFU</name>
<evidence type="ECO:0000256" key="2">
    <source>
        <dbReference type="ARBA" id="ARBA00005267"/>
    </source>
</evidence>
<protein>
    <recommendedName>
        <fullName evidence="8">Flavodoxin</fullName>
    </recommendedName>
</protein>
<evidence type="ECO:0000259" key="9">
    <source>
        <dbReference type="PROSITE" id="PS50902"/>
    </source>
</evidence>
<accession>S9SFB0</accession>
<dbReference type="eggNOG" id="COG0716">
    <property type="taxonomic scope" value="Bacteria"/>
</dbReference>
<organism evidence="10 11">
    <name type="scientific">Magnetospirillum fulvum MGU-K5</name>
    <dbReference type="NCBI Taxonomy" id="1316936"/>
    <lineage>
        <taxon>Bacteria</taxon>
        <taxon>Pseudomonadati</taxon>
        <taxon>Pseudomonadota</taxon>
        <taxon>Alphaproteobacteria</taxon>
        <taxon>Rhodospirillales</taxon>
        <taxon>Rhodospirillaceae</taxon>
        <taxon>Magnetospirillum</taxon>
    </lineage>
</organism>
<comment type="similarity">
    <text evidence="2 8">Belongs to the flavodoxin family.</text>
</comment>
<keyword evidence="3 8" id="KW-0813">Transport</keyword>
<dbReference type="Pfam" id="PF00258">
    <property type="entry name" value="Flavodoxin_1"/>
    <property type="match status" value="1"/>
</dbReference>
<dbReference type="InterPro" id="IPR029039">
    <property type="entry name" value="Flavoprotein-like_sf"/>
</dbReference>
<keyword evidence="5 8" id="KW-0288">FMN</keyword>
<evidence type="ECO:0000256" key="1">
    <source>
        <dbReference type="ARBA" id="ARBA00001917"/>
    </source>
</evidence>
<proteinExistence type="inferred from homology"/>
<evidence type="ECO:0000256" key="3">
    <source>
        <dbReference type="ARBA" id="ARBA00022448"/>
    </source>
</evidence>
<dbReference type="AlphaFoldDB" id="S9SFB0"/>
<dbReference type="NCBIfam" id="NF006736">
    <property type="entry name" value="PRK09267.1-2"/>
    <property type="match status" value="1"/>
</dbReference>
<dbReference type="InterPro" id="IPR008254">
    <property type="entry name" value="Flavodoxin/NO_synth"/>
</dbReference>
<dbReference type="InterPro" id="IPR010086">
    <property type="entry name" value="Flavodoxin_lc"/>
</dbReference>
<evidence type="ECO:0000256" key="7">
    <source>
        <dbReference type="ARBA" id="ARBA00023231"/>
    </source>
</evidence>
<dbReference type="InterPro" id="IPR001094">
    <property type="entry name" value="Flavdoxin-like"/>
</dbReference>
<dbReference type="EMBL" id="AQPH01000009">
    <property type="protein sequence ID" value="EPY02748.1"/>
    <property type="molecule type" value="Genomic_DNA"/>
</dbReference>
<dbReference type="RefSeq" id="WP_021131184.1">
    <property type="nucleotide sequence ID" value="NZ_AQPH01000009.1"/>
</dbReference>
<dbReference type="NCBIfam" id="NF006739">
    <property type="entry name" value="PRK09267.1-5"/>
    <property type="match status" value="1"/>
</dbReference>
<evidence type="ECO:0000256" key="5">
    <source>
        <dbReference type="ARBA" id="ARBA00022643"/>
    </source>
</evidence>
<evidence type="ECO:0000256" key="8">
    <source>
        <dbReference type="PIRNR" id="PIRNR038996"/>
    </source>
</evidence>
<dbReference type="InterPro" id="IPR001226">
    <property type="entry name" value="Flavodoxin_CS"/>
</dbReference>
<feature type="domain" description="Flavodoxin-like" evidence="9">
    <location>
        <begin position="3"/>
        <end position="160"/>
    </location>
</feature>
<dbReference type="NCBIfam" id="TIGR01752">
    <property type="entry name" value="flav_long"/>
    <property type="match status" value="1"/>
</dbReference>
<comment type="cofactor">
    <cofactor evidence="1 8">
        <name>FMN</name>
        <dbReference type="ChEBI" id="CHEBI:58210"/>
    </cofactor>
</comment>
<dbReference type="OrthoDB" id="359268at2"/>
<dbReference type="STRING" id="1316936.K678_04051"/>
<dbReference type="PIRSF" id="PIRSF038996">
    <property type="entry name" value="FldA"/>
    <property type="match status" value="1"/>
</dbReference>
<dbReference type="PANTHER" id="PTHR42809">
    <property type="entry name" value="FLAVODOXIN 2"/>
    <property type="match status" value="1"/>
</dbReference>
<comment type="caution">
    <text evidence="10">The sequence shown here is derived from an EMBL/GenBank/DDBJ whole genome shotgun (WGS) entry which is preliminary data.</text>
</comment>
<dbReference type="SUPFAM" id="SSF52218">
    <property type="entry name" value="Flavoproteins"/>
    <property type="match status" value="1"/>
</dbReference>
<evidence type="ECO:0000256" key="6">
    <source>
        <dbReference type="ARBA" id="ARBA00022982"/>
    </source>
</evidence>
<comment type="function">
    <text evidence="8">Low-potential electron donor to a number of redox enzymes.</text>
</comment>
<dbReference type="PATRIC" id="fig|1316936.3.peg.811"/>
<dbReference type="GO" id="GO:0010181">
    <property type="term" value="F:FMN binding"/>
    <property type="evidence" value="ECO:0007669"/>
    <property type="project" value="UniProtKB-UniRule"/>
</dbReference>
<dbReference type="PANTHER" id="PTHR42809:SF1">
    <property type="entry name" value="FLAVODOXIN 1"/>
    <property type="match status" value="1"/>
</dbReference>
<dbReference type="Proteomes" id="UP000015350">
    <property type="component" value="Unassembled WGS sequence"/>
</dbReference>
<reference evidence="10 11" key="1">
    <citation type="submission" date="2013-04" db="EMBL/GenBank/DDBJ databases">
        <authorList>
            <person name="Kuznetsov B."/>
            <person name="Ivanovsky R."/>
        </authorList>
    </citation>
    <scope>NUCLEOTIDE SEQUENCE [LARGE SCALE GENOMIC DNA]</scope>
    <source>
        <strain evidence="10 11">MGU-K5</strain>
    </source>
</reference>
<dbReference type="PRINTS" id="PR00369">
    <property type="entry name" value="FLAVODOXIN"/>
</dbReference>
<keyword evidence="4 8" id="KW-0285">Flavoprotein</keyword>
<keyword evidence="6 8" id="KW-0249">Electron transport</keyword>
<dbReference type="PROSITE" id="PS50902">
    <property type="entry name" value="FLAVODOXIN_LIKE"/>
    <property type="match status" value="1"/>
</dbReference>
<dbReference type="PROSITE" id="PS00201">
    <property type="entry name" value="FLAVODOXIN"/>
    <property type="match status" value="1"/>
</dbReference>
<gene>
    <name evidence="10" type="ORF">K678_04051</name>
</gene>
<dbReference type="GO" id="GO:0009055">
    <property type="term" value="F:electron transfer activity"/>
    <property type="evidence" value="ECO:0007669"/>
    <property type="project" value="UniProtKB-UniRule"/>
</dbReference>
<dbReference type="Gene3D" id="3.40.50.360">
    <property type="match status" value="1"/>
</dbReference>
<sequence>MNVTVIYGSESGTTKAIAKRIAAGLQAKLVNITAANPADFEQCDLLVLGSPTYGIGDLQTDWEDRIASLHNANLSGKQVAIFGTGDQATYSDSFVDAIGILHDIVVEKGAVIVGHTSTDGYDYTASLAERDGRFVGLALDEDGQSSKTEKRIAAWLAQLAETQSLPQAALSA</sequence>